<comment type="caution">
    <text evidence="1">The sequence shown here is derived from an EMBL/GenBank/DDBJ whole genome shotgun (WGS) entry which is preliminary data.</text>
</comment>
<evidence type="ECO:0000313" key="2">
    <source>
        <dbReference type="Proteomes" id="UP001180020"/>
    </source>
</evidence>
<organism evidence="1 2">
    <name type="scientific">Acorus calamus</name>
    <name type="common">Sweet flag</name>
    <dbReference type="NCBI Taxonomy" id="4465"/>
    <lineage>
        <taxon>Eukaryota</taxon>
        <taxon>Viridiplantae</taxon>
        <taxon>Streptophyta</taxon>
        <taxon>Embryophyta</taxon>
        <taxon>Tracheophyta</taxon>
        <taxon>Spermatophyta</taxon>
        <taxon>Magnoliopsida</taxon>
        <taxon>Liliopsida</taxon>
        <taxon>Acoraceae</taxon>
        <taxon>Acorus</taxon>
    </lineage>
</organism>
<reference evidence="1" key="2">
    <citation type="submission" date="2023-06" db="EMBL/GenBank/DDBJ databases">
        <authorList>
            <person name="Ma L."/>
            <person name="Liu K.-W."/>
            <person name="Li Z."/>
            <person name="Hsiao Y.-Y."/>
            <person name="Qi Y."/>
            <person name="Fu T."/>
            <person name="Tang G."/>
            <person name="Zhang D."/>
            <person name="Sun W.-H."/>
            <person name="Liu D.-K."/>
            <person name="Li Y."/>
            <person name="Chen G.-Z."/>
            <person name="Liu X.-D."/>
            <person name="Liao X.-Y."/>
            <person name="Jiang Y.-T."/>
            <person name="Yu X."/>
            <person name="Hao Y."/>
            <person name="Huang J."/>
            <person name="Zhao X.-W."/>
            <person name="Ke S."/>
            <person name="Chen Y.-Y."/>
            <person name="Wu W.-L."/>
            <person name="Hsu J.-L."/>
            <person name="Lin Y.-F."/>
            <person name="Huang M.-D."/>
            <person name="Li C.-Y."/>
            <person name="Huang L."/>
            <person name="Wang Z.-W."/>
            <person name="Zhao X."/>
            <person name="Zhong W.-Y."/>
            <person name="Peng D.-H."/>
            <person name="Ahmad S."/>
            <person name="Lan S."/>
            <person name="Zhang J.-S."/>
            <person name="Tsai W.-C."/>
            <person name="Van De Peer Y."/>
            <person name="Liu Z.-J."/>
        </authorList>
    </citation>
    <scope>NUCLEOTIDE SEQUENCE</scope>
    <source>
        <strain evidence="1">CP</strain>
        <tissue evidence="1">Leaves</tissue>
    </source>
</reference>
<accession>A0AAV9E945</accession>
<keyword evidence="2" id="KW-1185">Reference proteome</keyword>
<proteinExistence type="predicted"/>
<dbReference type="AlphaFoldDB" id="A0AAV9E945"/>
<name>A0AAV9E945_ACOCL</name>
<evidence type="ECO:0000313" key="1">
    <source>
        <dbReference type="EMBL" id="KAK1308512.1"/>
    </source>
</evidence>
<dbReference type="Proteomes" id="UP001180020">
    <property type="component" value="Unassembled WGS sequence"/>
</dbReference>
<gene>
    <name evidence="1" type="ORF">QJS10_CPA09g01006</name>
</gene>
<dbReference type="EMBL" id="JAUJYO010000009">
    <property type="protein sequence ID" value="KAK1308512.1"/>
    <property type="molecule type" value="Genomic_DNA"/>
</dbReference>
<reference evidence="1" key="1">
    <citation type="journal article" date="2023" name="Nat. Commun.">
        <title>Diploid and tetraploid genomes of Acorus and the evolution of monocots.</title>
        <authorList>
            <person name="Ma L."/>
            <person name="Liu K.W."/>
            <person name="Li Z."/>
            <person name="Hsiao Y.Y."/>
            <person name="Qi Y."/>
            <person name="Fu T."/>
            <person name="Tang G.D."/>
            <person name="Zhang D."/>
            <person name="Sun W.H."/>
            <person name="Liu D.K."/>
            <person name="Li Y."/>
            <person name="Chen G.Z."/>
            <person name="Liu X.D."/>
            <person name="Liao X.Y."/>
            <person name="Jiang Y.T."/>
            <person name="Yu X."/>
            <person name="Hao Y."/>
            <person name="Huang J."/>
            <person name="Zhao X.W."/>
            <person name="Ke S."/>
            <person name="Chen Y.Y."/>
            <person name="Wu W.L."/>
            <person name="Hsu J.L."/>
            <person name="Lin Y.F."/>
            <person name="Huang M.D."/>
            <person name="Li C.Y."/>
            <person name="Huang L."/>
            <person name="Wang Z.W."/>
            <person name="Zhao X."/>
            <person name="Zhong W.Y."/>
            <person name="Peng D.H."/>
            <person name="Ahmad S."/>
            <person name="Lan S."/>
            <person name="Zhang J.S."/>
            <person name="Tsai W.C."/>
            <person name="Van de Peer Y."/>
            <person name="Liu Z.J."/>
        </authorList>
    </citation>
    <scope>NUCLEOTIDE SEQUENCE</scope>
    <source>
        <strain evidence="1">CP</strain>
    </source>
</reference>
<sequence length="75" mass="8189">MVLVHSLTDKEILGEGNNTKLEILLLSPIGTCRRNAKLLLSLDLRNLLHWAGGLVQGSPSARVKGGLVMRQLLDM</sequence>
<protein>
    <submittedName>
        <fullName evidence="1">Uncharacterized protein</fullName>
    </submittedName>
</protein>